<organism evidence="1">
    <name type="scientific">Rhodanobacter sp. FW102-FHT14D07</name>
    <dbReference type="NCBI Taxonomy" id="3351462"/>
    <lineage>
        <taxon>Bacteria</taxon>
        <taxon>Pseudomonadati</taxon>
        <taxon>Pseudomonadota</taxon>
        <taxon>Gammaproteobacteria</taxon>
        <taxon>Lysobacterales</taxon>
        <taxon>Rhodanobacteraceae</taxon>
        <taxon>Rhodanobacter</taxon>
    </lineage>
</organism>
<evidence type="ECO:0000313" key="1">
    <source>
        <dbReference type="EMBL" id="XIA19133.1"/>
    </source>
</evidence>
<dbReference type="AlphaFoldDB" id="A0AB74UWR3"/>
<sequence length="83" mass="9276">MIAYRIDAIGDLVKIPPDRVEACLRDIAYAVAVHHLSFGTGSESVPFGAVEWTDDDNHSVRVYDARGAKFLELRVEDEREDGE</sequence>
<gene>
    <name evidence="1" type="ORF">ACFYG5_03040</name>
</gene>
<accession>A0AB74UWR3</accession>
<proteinExistence type="predicted"/>
<reference evidence="1" key="1">
    <citation type="submission" date="2024-10" db="EMBL/GenBank/DDBJ databases">
        <authorList>
            <person name="Lesea H.P."/>
            <person name="Kuehl J.V."/>
            <person name="Chandonia J.-M."/>
        </authorList>
    </citation>
    <scope>NUCLEOTIDE SEQUENCE</scope>
    <source>
        <strain evidence="1">FW102-FHT14D07</strain>
    </source>
</reference>
<dbReference type="EMBL" id="CP170721">
    <property type="protein sequence ID" value="XIA19133.1"/>
    <property type="molecule type" value="Genomic_DNA"/>
</dbReference>
<name>A0AB74UWR3_9GAMM</name>
<dbReference type="RefSeq" id="WP_395119684.1">
    <property type="nucleotide sequence ID" value="NZ_CP170721.1"/>
</dbReference>
<protein>
    <submittedName>
        <fullName evidence="1">Uncharacterized protein</fullName>
    </submittedName>
</protein>